<keyword evidence="3" id="KW-1003">Cell membrane</keyword>
<dbReference type="Proteomes" id="UP001230156">
    <property type="component" value="Unassembled WGS sequence"/>
</dbReference>
<evidence type="ECO:0000256" key="2">
    <source>
        <dbReference type="ARBA" id="ARBA00022448"/>
    </source>
</evidence>
<keyword evidence="10" id="KW-1185">Reference proteome</keyword>
<keyword evidence="2 7" id="KW-0813">Transport</keyword>
<feature type="transmembrane region" description="Helical" evidence="7">
    <location>
        <begin position="172"/>
        <end position="195"/>
    </location>
</feature>
<dbReference type="SUPFAM" id="SSF161098">
    <property type="entry name" value="MetI-like"/>
    <property type="match status" value="1"/>
</dbReference>
<evidence type="ECO:0000256" key="6">
    <source>
        <dbReference type="ARBA" id="ARBA00023136"/>
    </source>
</evidence>
<evidence type="ECO:0000256" key="1">
    <source>
        <dbReference type="ARBA" id="ARBA00004651"/>
    </source>
</evidence>
<keyword evidence="5 7" id="KW-1133">Transmembrane helix</keyword>
<feature type="transmembrane region" description="Helical" evidence="7">
    <location>
        <begin position="283"/>
        <end position="305"/>
    </location>
</feature>
<evidence type="ECO:0000256" key="7">
    <source>
        <dbReference type="RuleBase" id="RU363032"/>
    </source>
</evidence>
<dbReference type="EMBL" id="JAUYVI010000002">
    <property type="protein sequence ID" value="MDQ7247543.1"/>
    <property type="molecule type" value="Genomic_DNA"/>
</dbReference>
<keyword evidence="4 7" id="KW-0812">Transmembrane</keyword>
<evidence type="ECO:0000256" key="5">
    <source>
        <dbReference type="ARBA" id="ARBA00022989"/>
    </source>
</evidence>
<organism evidence="9 10">
    <name type="scientific">Dongia sedimenti</name>
    <dbReference type="NCBI Taxonomy" id="3064282"/>
    <lineage>
        <taxon>Bacteria</taxon>
        <taxon>Pseudomonadati</taxon>
        <taxon>Pseudomonadota</taxon>
        <taxon>Alphaproteobacteria</taxon>
        <taxon>Rhodospirillales</taxon>
        <taxon>Dongiaceae</taxon>
        <taxon>Dongia</taxon>
    </lineage>
</organism>
<evidence type="ECO:0000313" key="9">
    <source>
        <dbReference type="EMBL" id="MDQ7247543.1"/>
    </source>
</evidence>
<accession>A0ABU0YLN1</accession>
<gene>
    <name evidence="9" type="ORF">Q8A70_07685</name>
</gene>
<name>A0ABU0YLN1_9PROT</name>
<evidence type="ECO:0000259" key="8">
    <source>
        <dbReference type="PROSITE" id="PS50928"/>
    </source>
</evidence>
<dbReference type="PANTHER" id="PTHR43005:SF1">
    <property type="entry name" value="SPERMIDINE_PUTRESCINE TRANSPORT SYSTEM PERMEASE PROTEIN"/>
    <property type="match status" value="1"/>
</dbReference>
<sequence>MTSIAMAADASVGRRRWPTHIVVFLAPAFLVYTLFSIYPLIDTIRLSLYGADETGQQSFIGIGNFVTLLTDPNWSKPFWNAFRNNLIFFAIHMVVQTSIGLALAALLSLPRLKGAGVYRTLLFMPTMLSVVIIGFIWQLILSPLWGISKGFLAALGLGSLFAPWLGQEGTALITVSLISVWQFVGIPMILIYAALINIPDDLIDAATVDGAPPFYVFWVIRLPLVYPTLGVVSILTFVGNFNAFDLIYAMKGAQAGPNGATDILGTFFYRTFFGYQLQAGNPTMGAAVATMMLFIIMVGVLFYLFGVQRKLQHHLA</sequence>
<reference evidence="10" key="1">
    <citation type="submission" date="2023-08" db="EMBL/GenBank/DDBJ databases">
        <title>Rhodospirillaceae gen. nov., a novel taxon isolated from the Yangtze River Yuezi River estuary sludge.</title>
        <authorList>
            <person name="Ruan L."/>
        </authorList>
    </citation>
    <scope>NUCLEOTIDE SEQUENCE [LARGE SCALE GENOMIC DNA]</scope>
    <source>
        <strain evidence="10">R-7</strain>
    </source>
</reference>
<feature type="transmembrane region" description="Helical" evidence="7">
    <location>
        <begin position="121"/>
        <end position="140"/>
    </location>
</feature>
<evidence type="ECO:0000256" key="4">
    <source>
        <dbReference type="ARBA" id="ARBA00022692"/>
    </source>
</evidence>
<keyword evidence="6 7" id="KW-0472">Membrane</keyword>
<feature type="transmembrane region" description="Helical" evidence="7">
    <location>
        <begin position="259"/>
        <end position="277"/>
    </location>
</feature>
<dbReference type="InterPro" id="IPR035906">
    <property type="entry name" value="MetI-like_sf"/>
</dbReference>
<feature type="transmembrane region" description="Helical" evidence="7">
    <location>
        <begin position="86"/>
        <end position="109"/>
    </location>
</feature>
<comment type="similarity">
    <text evidence="7">Belongs to the binding-protein-dependent transport system permease family.</text>
</comment>
<feature type="transmembrane region" description="Helical" evidence="7">
    <location>
        <begin position="146"/>
        <end position="165"/>
    </location>
</feature>
<dbReference type="PANTHER" id="PTHR43005">
    <property type="entry name" value="BLR7065 PROTEIN"/>
    <property type="match status" value="1"/>
</dbReference>
<protein>
    <submittedName>
        <fullName evidence="9">Sugar ABC transporter permease</fullName>
    </submittedName>
</protein>
<proteinExistence type="inferred from homology"/>
<comment type="subcellular location">
    <subcellularLocation>
        <location evidence="1 7">Cell membrane</location>
        <topology evidence="1 7">Multi-pass membrane protein</topology>
    </subcellularLocation>
</comment>
<feature type="transmembrane region" description="Helical" evidence="7">
    <location>
        <begin position="215"/>
        <end position="238"/>
    </location>
</feature>
<dbReference type="PROSITE" id="PS50928">
    <property type="entry name" value="ABC_TM1"/>
    <property type="match status" value="1"/>
</dbReference>
<feature type="domain" description="ABC transmembrane type-1" evidence="8">
    <location>
        <begin position="82"/>
        <end position="305"/>
    </location>
</feature>
<dbReference type="InterPro" id="IPR000515">
    <property type="entry name" value="MetI-like"/>
</dbReference>
<dbReference type="CDD" id="cd06261">
    <property type="entry name" value="TM_PBP2"/>
    <property type="match status" value="1"/>
</dbReference>
<dbReference type="RefSeq" id="WP_379954946.1">
    <property type="nucleotide sequence ID" value="NZ_JAUYVI010000002.1"/>
</dbReference>
<dbReference type="Pfam" id="PF00528">
    <property type="entry name" value="BPD_transp_1"/>
    <property type="match status" value="1"/>
</dbReference>
<evidence type="ECO:0000313" key="10">
    <source>
        <dbReference type="Proteomes" id="UP001230156"/>
    </source>
</evidence>
<dbReference type="Gene3D" id="1.10.3720.10">
    <property type="entry name" value="MetI-like"/>
    <property type="match status" value="1"/>
</dbReference>
<evidence type="ECO:0000256" key="3">
    <source>
        <dbReference type="ARBA" id="ARBA00022475"/>
    </source>
</evidence>
<feature type="transmembrane region" description="Helical" evidence="7">
    <location>
        <begin position="21"/>
        <end position="41"/>
    </location>
</feature>
<comment type="caution">
    <text evidence="9">The sequence shown here is derived from an EMBL/GenBank/DDBJ whole genome shotgun (WGS) entry which is preliminary data.</text>
</comment>